<dbReference type="SUPFAM" id="SSF56672">
    <property type="entry name" value="DNA/RNA polymerases"/>
    <property type="match status" value="1"/>
</dbReference>
<organism evidence="2 3">
    <name type="scientific">Polarella glacialis</name>
    <name type="common">Dinoflagellate</name>
    <dbReference type="NCBI Taxonomy" id="89957"/>
    <lineage>
        <taxon>Eukaryota</taxon>
        <taxon>Sar</taxon>
        <taxon>Alveolata</taxon>
        <taxon>Dinophyceae</taxon>
        <taxon>Suessiales</taxon>
        <taxon>Suessiaceae</taxon>
        <taxon>Polarella</taxon>
    </lineage>
</organism>
<comment type="caution">
    <text evidence="2">The sequence shown here is derived from an EMBL/GenBank/DDBJ whole genome shotgun (WGS) entry which is preliminary data.</text>
</comment>
<gene>
    <name evidence="2" type="ORF">PGLA2088_LOCUS6546</name>
</gene>
<evidence type="ECO:0000313" key="3">
    <source>
        <dbReference type="Proteomes" id="UP000626109"/>
    </source>
</evidence>
<dbReference type="PROSITE" id="PS50878">
    <property type="entry name" value="RT_POL"/>
    <property type="match status" value="1"/>
</dbReference>
<dbReference type="AlphaFoldDB" id="A0A813IBX0"/>
<proteinExistence type="predicted"/>
<evidence type="ECO:0000313" key="2">
    <source>
        <dbReference type="EMBL" id="CAE8648405.1"/>
    </source>
</evidence>
<name>A0A813IBX0_POLGL</name>
<dbReference type="InterPro" id="IPR000477">
    <property type="entry name" value="RT_dom"/>
</dbReference>
<dbReference type="PANTHER" id="PTHR47027:SF20">
    <property type="entry name" value="REVERSE TRANSCRIPTASE-LIKE PROTEIN WITH RNA-DIRECTED DNA POLYMERASE DOMAIN"/>
    <property type="match status" value="1"/>
</dbReference>
<dbReference type="PANTHER" id="PTHR47027">
    <property type="entry name" value="REVERSE TRANSCRIPTASE DOMAIN-CONTAINING PROTEIN"/>
    <property type="match status" value="1"/>
</dbReference>
<dbReference type="InterPro" id="IPR043502">
    <property type="entry name" value="DNA/RNA_pol_sf"/>
</dbReference>
<protein>
    <recommendedName>
        <fullName evidence="1">Reverse transcriptase domain-containing protein</fullName>
    </recommendedName>
</protein>
<dbReference type="Proteomes" id="UP000626109">
    <property type="component" value="Unassembled WGS sequence"/>
</dbReference>
<sequence>MELSVDPLQQPPHVSKKFVCFRIFSGPHYFWPALFLARRLLEQVWSRKDGQAIFLALDWAKAFDSVSPVGLLDALRRFGLPEKFLGVIKAIYSDRTFQVKDAGRRSTTHVQTFGICQGCTLSPFLSVMLMTVLMVDAKNKLHSNPDFSEQEPLLTRDLLYADDTLLFETNSRNVELFMNIIGDVGTQYGLAFNWSKLEAMPVRCNLILPTPQEGTVKLKEGIVYLGSLLSNDGSIGGELGRRIGNASCDFRVLCKVWSHAAINKQRKLEIFNACVVSKLMYCIHTAWLNVAERRRLDAFQNKCLRKVMGEEHSFYSRVTNQSILQQAGSQKLSDIY</sequence>
<dbReference type="EMBL" id="CAJNNW010006559">
    <property type="protein sequence ID" value="CAE8648405.1"/>
    <property type="molecule type" value="Genomic_DNA"/>
</dbReference>
<evidence type="ECO:0000259" key="1">
    <source>
        <dbReference type="PROSITE" id="PS50878"/>
    </source>
</evidence>
<dbReference type="Pfam" id="PF00078">
    <property type="entry name" value="RVT_1"/>
    <property type="match status" value="1"/>
</dbReference>
<feature type="domain" description="Reverse transcriptase" evidence="1">
    <location>
        <begin position="1"/>
        <end position="229"/>
    </location>
</feature>
<accession>A0A813IBX0</accession>
<reference evidence="2" key="1">
    <citation type="submission" date="2021-02" db="EMBL/GenBank/DDBJ databases">
        <authorList>
            <person name="Dougan E. K."/>
            <person name="Rhodes N."/>
            <person name="Thang M."/>
            <person name="Chan C."/>
        </authorList>
    </citation>
    <scope>NUCLEOTIDE SEQUENCE</scope>
</reference>